<dbReference type="Proteomes" id="UP000249799">
    <property type="component" value="Chromosome"/>
</dbReference>
<dbReference type="KEGG" id="bsed:DN745_12030"/>
<proteinExistence type="predicted"/>
<keyword evidence="2" id="KW-0732">Signal</keyword>
<feature type="region of interest" description="Disordered" evidence="1">
    <location>
        <begin position="38"/>
        <end position="107"/>
    </location>
</feature>
<gene>
    <name evidence="3" type="ORF">DN745_12030</name>
</gene>
<keyword evidence="4" id="KW-1185">Reference proteome</keyword>
<sequence>MNDRLHKLSPRSFFTLIIGALALSLLSVSGCSDDATENNSNISVAPDTGHADSTSDSTGDEGDGSDGSDLDTGNPDATLNPDVQPDGSSESDADADTTTPDVDPVPACPQTPCQGELICVDGLCKEDTPANKCAAAEDIGTLSPGAPLTINDTTAGASDILSNNCSGGVGSEKVYKFTVDQKSRISFEAGWPQQFDATVSFRFDGCEAPGEELCFDANSSLSANAGDTVILVVEQTVGRGNDFSLTLSATPESCSPGESSCNGDVLEVCGGNNNTLSYDCADSCNAGQCDGSVCANAIAVSASASFSGDLAAYPANLNFESNASCTVEGTPLPTPGPEVIFKLESLNAGQVVSVAAGSNRAMFFMTDCQAAPTCEAAMTGSGSAGTAEWTVPSGYTNQDVYLVIDRRTQSSGDFTYAIDISSP</sequence>
<dbReference type="AlphaFoldDB" id="A0A2Z4FMX5"/>
<feature type="signal peptide" evidence="2">
    <location>
        <begin position="1"/>
        <end position="34"/>
    </location>
</feature>
<dbReference type="RefSeq" id="WP_111335169.1">
    <property type="nucleotide sequence ID" value="NZ_CP030032.1"/>
</dbReference>
<protein>
    <submittedName>
        <fullName evidence="3">Uncharacterized protein</fullName>
    </submittedName>
</protein>
<dbReference type="EMBL" id="CP030032">
    <property type="protein sequence ID" value="AWV90028.1"/>
    <property type="molecule type" value="Genomic_DNA"/>
</dbReference>
<reference evidence="3 4" key="1">
    <citation type="submission" date="2018-06" db="EMBL/GenBank/DDBJ databases">
        <title>Lujinxingia sediminis gen. nov. sp. nov., a new facultative anaerobic member of the class Deltaproteobacteria, and proposal of Lujinxingaceae fam. nov.</title>
        <authorList>
            <person name="Guo L.-Y."/>
            <person name="Li C.-M."/>
            <person name="Wang S."/>
            <person name="Du Z.-J."/>
        </authorList>
    </citation>
    <scope>NUCLEOTIDE SEQUENCE [LARGE SCALE GENOMIC DNA]</scope>
    <source>
        <strain evidence="3 4">FA350</strain>
    </source>
</reference>
<name>A0A2Z4FMX5_9DELT</name>
<accession>A0A2Z4FMX5</accession>
<evidence type="ECO:0000313" key="3">
    <source>
        <dbReference type="EMBL" id="AWV90028.1"/>
    </source>
</evidence>
<organism evidence="3 4">
    <name type="scientific">Bradymonas sediminis</name>
    <dbReference type="NCBI Taxonomy" id="1548548"/>
    <lineage>
        <taxon>Bacteria</taxon>
        <taxon>Deltaproteobacteria</taxon>
        <taxon>Bradymonadales</taxon>
        <taxon>Bradymonadaceae</taxon>
        <taxon>Bradymonas</taxon>
    </lineage>
</organism>
<evidence type="ECO:0000256" key="1">
    <source>
        <dbReference type="SAM" id="MobiDB-lite"/>
    </source>
</evidence>
<dbReference type="OrthoDB" id="5489745at2"/>
<feature type="compositionally biased region" description="Low complexity" evidence="1">
    <location>
        <begin position="96"/>
        <end position="105"/>
    </location>
</feature>
<evidence type="ECO:0000313" key="4">
    <source>
        <dbReference type="Proteomes" id="UP000249799"/>
    </source>
</evidence>
<feature type="compositionally biased region" description="Acidic residues" evidence="1">
    <location>
        <begin position="58"/>
        <end position="69"/>
    </location>
</feature>
<evidence type="ECO:0000256" key="2">
    <source>
        <dbReference type="SAM" id="SignalP"/>
    </source>
</evidence>
<feature type="chain" id="PRO_5043736171" evidence="2">
    <location>
        <begin position="35"/>
        <end position="423"/>
    </location>
</feature>
<dbReference type="PROSITE" id="PS51257">
    <property type="entry name" value="PROKAR_LIPOPROTEIN"/>
    <property type="match status" value="1"/>
</dbReference>